<protein>
    <submittedName>
        <fullName evidence="2">Uncharacterized protein</fullName>
    </submittedName>
</protein>
<dbReference type="EMBL" id="JABJRC010000001">
    <property type="protein sequence ID" value="NOL39298.1"/>
    <property type="molecule type" value="Genomic_DNA"/>
</dbReference>
<proteinExistence type="predicted"/>
<evidence type="ECO:0000313" key="4">
    <source>
        <dbReference type="Proteomes" id="UP000553957"/>
    </source>
</evidence>
<dbReference type="RefSeq" id="WP_171670913.1">
    <property type="nucleotide sequence ID" value="NZ_BAAAGT010000003.1"/>
</dbReference>
<dbReference type="AlphaFoldDB" id="A0A7Y4KVC3"/>
<evidence type="ECO:0000313" key="1">
    <source>
        <dbReference type="EMBL" id="MBB6568108.1"/>
    </source>
</evidence>
<accession>A0A7Y4KVC3</accession>
<reference evidence="2 3" key="1">
    <citation type="submission" date="2020-05" db="EMBL/GenBank/DDBJ databases">
        <title>Genome sequence of Kribbella sandramycini ATCC 39419.</title>
        <authorList>
            <person name="Maclea K.S."/>
            <person name="Fair J.L."/>
        </authorList>
    </citation>
    <scope>NUCLEOTIDE SEQUENCE [LARGE SCALE GENOMIC DNA]</scope>
    <source>
        <strain evidence="2 3">ATCC 39419</strain>
    </source>
</reference>
<reference evidence="1 4" key="2">
    <citation type="submission" date="2020-08" db="EMBL/GenBank/DDBJ databases">
        <title>Sequencing the genomes of 1000 actinobacteria strains.</title>
        <authorList>
            <person name="Klenk H.-P."/>
        </authorList>
    </citation>
    <scope>NUCLEOTIDE SEQUENCE [LARGE SCALE GENOMIC DNA]</scope>
    <source>
        <strain evidence="1 4">DSM 15626</strain>
    </source>
</reference>
<name>A0A7Y4KVC3_9ACTN</name>
<evidence type="ECO:0000313" key="3">
    <source>
        <dbReference type="Proteomes" id="UP000534306"/>
    </source>
</evidence>
<sequence>MTAIPSVESVRQDLAAILTRFRAGQTRAFSFGNGSPEAVMLTYDEFDDLGGDDKFPSPNAVLTPAELALQLPDLLHASSTPTFWGAIATPEAVLMSAPTIAN</sequence>
<dbReference type="Proteomes" id="UP000553957">
    <property type="component" value="Unassembled WGS sequence"/>
</dbReference>
<evidence type="ECO:0000313" key="2">
    <source>
        <dbReference type="EMBL" id="NOL39298.1"/>
    </source>
</evidence>
<organism evidence="2 3">
    <name type="scientific">Kribbella sandramycini</name>
    <dbReference type="NCBI Taxonomy" id="60450"/>
    <lineage>
        <taxon>Bacteria</taxon>
        <taxon>Bacillati</taxon>
        <taxon>Actinomycetota</taxon>
        <taxon>Actinomycetes</taxon>
        <taxon>Propionibacteriales</taxon>
        <taxon>Kribbellaceae</taxon>
        <taxon>Kribbella</taxon>
    </lineage>
</organism>
<comment type="caution">
    <text evidence="2">The sequence shown here is derived from an EMBL/GenBank/DDBJ whole genome shotgun (WGS) entry which is preliminary data.</text>
</comment>
<dbReference type="Proteomes" id="UP000534306">
    <property type="component" value="Unassembled WGS sequence"/>
</dbReference>
<keyword evidence="3" id="KW-1185">Reference proteome</keyword>
<dbReference type="EMBL" id="JACHKF010000001">
    <property type="protein sequence ID" value="MBB6568108.1"/>
    <property type="molecule type" value="Genomic_DNA"/>
</dbReference>
<gene>
    <name evidence="1" type="ORF">HNR71_003745</name>
    <name evidence="2" type="ORF">HPO96_03475</name>
</gene>